<dbReference type="CDD" id="cd00305">
    <property type="entry name" value="Cu-Zn_Superoxide_Dismutase"/>
    <property type="match status" value="1"/>
</dbReference>
<dbReference type="InterPro" id="IPR001424">
    <property type="entry name" value="SOD_Cu_Zn_dom"/>
</dbReference>
<sequence>MWKPFALAAATGALVLLGGPSLAQQATDTARADFVDRSGKETGRAQLTAGRGGVLFEVEISGLPPRKWVALHVHETGTCDHASGHESAGGHFNPDNKEHGFAAANGPHAGDLPNQYVAEDGILRAQVYSTLVTLDQGDRGIRGRALIVHANSDDYRSDPAGGAGERLACGVIR</sequence>
<dbReference type="InterPro" id="IPR036423">
    <property type="entry name" value="SOD-like_Cu/Zn_dom_sf"/>
</dbReference>
<feature type="chain" id="PRO_5045219252" description="Superoxide dismutase [Cu-Zn]" evidence="4">
    <location>
        <begin position="24"/>
        <end position="173"/>
    </location>
</feature>
<keyword evidence="7" id="KW-1185">Reference proteome</keyword>
<comment type="function">
    <text evidence="2">Destroys radicals which are normally produced within the cells and which are toxic to biological systems.</text>
</comment>
<organism evidence="6 7">
    <name type="scientific">Shinella pollutisoli</name>
    <dbReference type="NCBI Taxonomy" id="2250594"/>
    <lineage>
        <taxon>Bacteria</taxon>
        <taxon>Pseudomonadati</taxon>
        <taxon>Pseudomonadota</taxon>
        <taxon>Alphaproteobacteria</taxon>
        <taxon>Hyphomicrobiales</taxon>
        <taxon>Rhizobiaceae</taxon>
        <taxon>Shinella</taxon>
    </lineage>
</organism>
<dbReference type="PROSITE" id="PS00332">
    <property type="entry name" value="SOD_CU_ZN_2"/>
    <property type="match status" value="1"/>
</dbReference>
<dbReference type="InterPro" id="IPR024134">
    <property type="entry name" value="SOD_Cu/Zn_/chaperone"/>
</dbReference>
<comment type="catalytic activity">
    <reaction evidence="2">
        <text>2 superoxide + 2 H(+) = H2O2 + O2</text>
        <dbReference type="Rhea" id="RHEA:20696"/>
        <dbReference type="ChEBI" id="CHEBI:15378"/>
        <dbReference type="ChEBI" id="CHEBI:15379"/>
        <dbReference type="ChEBI" id="CHEBI:16240"/>
        <dbReference type="ChEBI" id="CHEBI:18421"/>
        <dbReference type="EC" id="1.15.1.1"/>
    </reaction>
</comment>
<evidence type="ECO:0000313" key="6">
    <source>
        <dbReference type="EMBL" id="MFC3073035.1"/>
    </source>
</evidence>
<dbReference type="Proteomes" id="UP001595377">
    <property type="component" value="Unassembled WGS sequence"/>
</dbReference>
<feature type="domain" description="Superoxide dismutase copper/zinc binding" evidence="5">
    <location>
        <begin position="43"/>
        <end position="172"/>
    </location>
</feature>
<evidence type="ECO:0000256" key="4">
    <source>
        <dbReference type="SAM" id="SignalP"/>
    </source>
</evidence>
<comment type="cofactor">
    <cofactor evidence="2">
        <name>Zn(2+)</name>
        <dbReference type="ChEBI" id="CHEBI:29105"/>
    </cofactor>
    <text evidence="2">Binds 1 zinc ion per subunit.</text>
</comment>
<dbReference type="PANTHER" id="PTHR10003">
    <property type="entry name" value="SUPEROXIDE DISMUTASE CU-ZN -RELATED"/>
    <property type="match status" value="1"/>
</dbReference>
<gene>
    <name evidence="6" type="ORF">ACFOHH_07975</name>
</gene>
<proteinExistence type="inferred from homology"/>
<dbReference type="InterPro" id="IPR018152">
    <property type="entry name" value="SOD_Cu/Zn_BS"/>
</dbReference>
<dbReference type="SUPFAM" id="SSF49329">
    <property type="entry name" value="Cu,Zn superoxide dismutase-like"/>
    <property type="match status" value="1"/>
</dbReference>
<name>A0ABV7DDY3_9HYPH</name>
<comment type="similarity">
    <text evidence="1 2">Belongs to the Cu-Zn superoxide dismutase family.</text>
</comment>
<comment type="cofactor">
    <cofactor evidence="2">
        <name>Cu cation</name>
        <dbReference type="ChEBI" id="CHEBI:23378"/>
    </cofactor>
    <text evidence="2">Binds 1 copper ion per subunit.</text>
</comment>
<dbReference type="Gene3D" id="2.60.40.200">
    <property type="entry name" value="Superoxide dismutase, copper/zinc binding domain"/>
    <property type="match status" value="1"/>
</dbReference>
<feature type="region of interest" description="Disordered" evidence="3">
    <location>
        <begin position="81"/>
        <end position="108"/>
    </location>
</feature>
<evidence type="ECO:0000313" key="7">
    <source>
        <dbReference type="Proteomes" id="UP001595377"/>
    </source>
</evidence>
<evidence type="ECO:0000256" key="3">
    <source>
        <dbReference type="SAM" id="MobiDB-lite"/>
    </source>
</evidence>
<keyword evidence="4" id="KW-0732">Signal</keyword>
<keyword evidence="2" id="KW-0186">Copper</keyword>
<dbReference type="RefSeq" id="WP_257317085.1">
    <property type="nucleotide sequence ID" value="NZ_JANFDG010000025.1"/>
</dbReference>
<evidence type="ECO:0000256" key="1">
    <source>
        <dbReference type="ARBA" id="ARBA00010457"/>
    </source>
</evidence>
<evidence type="ECO:0000256" key="2">
    <source>
        <dbReference type="RuleBase" id="RU000393"/>
    </source>
</evidence>
<keyword evidence="2" id="KW-0862">Zinc</keyword>
<keyword evidence="2" id="KW-0479">Metal-binding</keyword>
<dbReference type="Pfam" id="PF00080">
    <property type="entry name" value="Sod_Cu"/>
    <property type="match status" value="1"/>
</dbReference>
<keyword evidence="2" id="KW-0560">Oxidoreductase</keyword>
<reference evidence="7" key="1">
    <citation type="journal article" date="2019" name="Int. J. Syst. Evol. Microbiol.">
        <title>The Global Catalogue of Microorganisms (GCM) 10K type strain sequencing project: providing services to taxonomists for standard genome sequencing and annotation.</title>
        <authorList>
            <consortium name="The Broad Institute Genomics Platform"/>
            <consortium name="The Broad Institute Genome Sequencing Center for Infectious Disease"/>
            <person name="Wu L."/>
            <person name="Ma J."/>
        </authorList>
    </citation>
    <scope>NUCLEOTIDE SEQUENCE [LARGE SCALE GENOMIC DNA]</scope>
    <source>
        <strain evidence="7">KCTC 52677</strain>
    </source>
</reference>
<evidence type="ECO:0000259" key="5">
    <source>
        <dbReference type="Pfam" id="PF00080"/>
    </source>
</evidence>
<dbReference type="EC" id="1.15.1.1" evidence="2"/>
<protein>
    <recommendedName>
        <fullName evidence="2">Superoxide dismutase [Cu-Zn]</fullName>
        <ecNumber evidence="2">1.15.1.1</ecNumber>
    </recommendedName>
</protein>
<comment type="caution">
    <text evidence="6">The sequence shown here is derived from an EMBL/GenBank/DDBJ whole genome shotgun (WGS) entry which is preliminary data.</text>
</comment>
<accession>A0ABV7DDY3</accession>
<dbReference type="PRINTS" id="PR00068">
    <property type="entry name" value="CUZNDISMTASE"/>
</dbReference>
<feature type="signal peptide" evidence="4">
    <location>
        <begin position="1"/>
        <end position="23"/>
    </location>
</feature>
<dbReference type="EMBL" id="JBHRSP010000014">
    <property type="protein sequence ID" value="MFC3073035.1"/>
    <property type="molecule type" value="Genomic_DNA"/>
</dbReference>